<comment type="subcellular location">
    <subcellularLocation>
        <location evidence="1">Cell membrane</location>
    </subcellularLocation>
</comment>
<accession>S7VUX5</accession>
<dbReference type="GO" id="GO:0005886">
    <property type="term" value="C:plasma membrane"/>
    <property type="evidence" value="ECO:0007669"/>
    <property type="project" value="UniProtKB-SubCell"/>
</dbReference>
<dbReference type="Proteomes" id="UP000014962">
    <property type="component" value="Unassembled WGS sequence"/>
</dbReference>
<protein>
    <submittedName>
        <fullName evidence="7">Glycosyl transferase</fullName>
    </submittedName>
</protein>
<comment type="caution">
    <text evidence="7">The sequence shown here is derived from an EMBL/GenBank/DDBJ whole genome shotgun (WGS) entry which is preliminary data.</text>
</comment>
<reference evidence="7 8" key="1">
    <citation type="journal article" date="2013" name="Genome Announc.">
        <title>Draft Genome Sequence of Winogradskyella psychrotolerans RS-3T, Isolated from the Marine Transect of Kongsfjorden, Ny-Alesund, Svalbard, Arctic Ocean.</title>
        <authorList>
            <person name="Kumar Pinnaka A."/>
            <person name="Ara S."/>
            <person name="Singh A."/>
            <person name="Shivaji S."/>
        </authorList>
    </citation>
    <scope>NUCLEOTIDE SEQUENCE [LARGE SCALE GENOMIC DNA]</scope>
    <source>
        <strain evidence="7 8">RS-3</strain>
    </source>
</reference>
<dbReference type="InterPro" id="IPR026461">
    <property type="entry name" value="Trfase_2_rSAM/seldom_assoc"/>
</dbReference>
<evidence type="ECO:0000256" key="1">
    <source>
        <dbReference type="ARBA" id="ARBA00004236"/>
    </source>
</evidence>
<gene>
    <name evidence="7" type="ORF">ADIWIN_1216</name>
</gene>
<dbReference type="InterPro" id="IPR001173">
    <property type="entry name" value="Glyco_trans_2-like"/>
</dbReference>
<dbReference type="SUPFAM" id="SSF53448">
    <property type="entry name" value="Nucleotide-diphospho-sugar transferases"/>
    <property type="match status" value="1"/>
</dbReference>
<dbReference type="Pfam" id="PF00535">
    <property type="entry name" value="Glycos_transf_2"/>
    <property type="match status" value="2"/>
</dbReference>
<dbReference type="EMBL" id="ATMR01000081">
    <property type="protein sequence ID" value="EPR73856.1"/>
    <property type="molecule type" value="Genomic_DNA"/>
</dbReference>
<dbReference type="eggNOG" id="COG1216">
    <property type="taxonomic scope" value="Bacteria"/>
</dbReference>
<evidence type="ECO:0000259" key="6">
    <source>
        <dbReference type="Pfam" id="PF00535"/>
    </source>
</evidence>
<dbReference type="PATRIC" id="fig|641526.4.peg.1207"/>
<keyword evidence="5" id="KW-0472">Membrane</keyword>
<feature type="domain" description="Glycosyltransferase 2-like" evidence="6">
    <location>
        <begin position="104"/>
        <end position="169"/>
    </location>
</feature>
<dbReference type="Gene3D" id="3.90.550.10">
    <property type="entry name" value="Spore Coat Polysaccharide Biosynthesis Protein SpsA, Chain A"/>
    <property type="match status" value="2"/>
</dbReference>
<dbReference type="InterPro" id="IPR029044">
    <property type="entry name" value="Nucleotide-diphossugar_trans"/>
</dbReference>
<dbReference type="CDD" id="cd02522">
    <property type="entry name" value="GT_2_like_a"/>
    <property type="match status" value="1"/>
</dbReference>
<dbReference type="PANTHER" id="PTHR43646:SF2">
    <property type="entry name" value="GLYCOSYLTRANSFERASE 2-LIKE DOMAIN-CONTAINING PROTEIN"/>
    <property type="match status" value="1"/>
</dbReference>
<keyword evidence="2" id="KW-1003">Cell membrane</keyword>
<dbReference type="AlphaFoldDB" id="S7VUX5"/>
<evidence type="ECO:0000256" key="2">
    <source>
        <dbReference type="ARBA" id="ARBA00022475"/>
    </source>
</evidence>
<dbReference type="GO" id="GO:0016757">
    <property type="term" value="F:glycosyltransferase activity"/>
    <property type="evidence" value="ECO:0007669"/>
    <property type="project" value="UniProtKB-KW"/>
</dbReference>
<organism evidence="7 8">
    <name type="scientific">Winogradskyella psychrotolerans RS-3</name>
    <dbReference type="NCBI Taxonomy" id="641526"/>
    <lineage>
        <taxon>Bacteria</taxon>
        <taxon>Pseudomonadati</taxon>
        <taxon>Bacteroidota</taxon>
        <taxon>Flavobacteriia</taxon>
        <taxon>Flavobacteriales</taxon>
        <taxon>Flavobacteriaceae</taxon>
        <taxon>Winogradskyella</taxon>
    </lineage>
</organism>
<keyword evidence="3" id="KW-0328">Glycosyltransferase</keyword>
<dbReference type="RefSeq" id="WP_020895955.1">
    <property type="nucleotide sequence ID" value="NZ_ATMR01000081.1"/>
</dbReference>
<keyword evidence="4 7" id="KW-0808">Transferase</keyword>
<dbReference type="PANTHER" id="PTHR43646">
    <property type="entry name" value="GLYCOSYLTRANSFERASE"/>
    <property type="match status" value="1"/>
</dbReference>
<dbReference type="STRING" id="641526.ADIWIN_1216"/>
<keyword evidence="8" id="KW-1185">Reference proteome</keyword>
<dbReference type="OrthoDB" id="9810303at2"/>
<name>S7VUX5_9FLAO</name>
<feature type="domain" description="Glycosyltransferase 2-like" evidence="6">
    <location>
        <begin position="3"/>
        <end position="54"/>
    </location>
</feature>
<evidence type="ECO:0000313" key="7">
    <source>
        <dbReference type="EMBL" id="EPR73856.1"/>
    </source>
</evidence>
<proteinExistence type="predicted"/>
<evidence type="ECO:0000256" key="3">
    <source>
        <dbReference type="ARBA" id="ARBA00022676"/>
    </source>
</evidence>
<evidence type="ECO:0000256" key="5">
    <source>
        <dbReference type="ARBA" id="ARBA00023136"/>
    </source>
</evidence>
<evidence type="ECO:0000313" key="8">
    <source>
        <dbReference type="Proteomes" id="UP000014962"/>
    </source>
</evidence>
<evidence type="ECO:0000256" key="4">
    <source>
        <dbReference type="ARBA" id="ARBA00022679"/>
    </source>
</evidence>
<sequence length="280" mass="32174">MISIIIPVLNEADTISRLLTHLIENSSPKNISEIIVVDGGSTDGTLGIVKDFVTSSNSERSEELYREAFSDVLDTKFQKKDFTRTDVQDNAKRDPESSSGLENKSNILLINSPKGRAKQMNLGAKHATGSILYFLHADSFPPKDFDQLIINEVQKGNQAGCFRMQFDSNHWWLCLASWLTQFSWRASRGGDQSQFITKTLFNDISGYNENYIIYEDNVLINELYARNEFTVINKKLTTSARLYRKHGIWKLQYHFWTIYVKKWFGASAEELLAYYKKHIC</sequence>